<feature type="domain" description="HNH nuclease" evidence="1">
    <location>
        <begin position="105"/>
        <end position="158"/>
    </location>
</feature>
<dbReference type="SMART" id="SM00507">
    <property type="entry name" value="HNHc"/>
    <property type="match status" value="1"/>
</dbReference>
<dbReference type="CDD" id="cd00085">
    <property type="entry name" value="HNHc"/>
    <property type="match status" value="1"/>
</dbReference>
<dbReference type="InterPro" id="IPR003615">
    <property type="entry name" value="HNH_nuc"/>
</dbReference>
<keyword evidence="2" id="KW-0540">Nuclease</keyword>
<keyword evidence="2" id="KW-0378">Hydrolase</keyword>
<sequence length="285" mass="32566">MDGDQQPLPEPGSDELAALVTDAATRDIYEFLHRRRANPPTMVEIRAYMANKVGESHSQTDRRVRSLRERGFDLPTVQNGREHRYVLKGWRPGGPRKTGPKISKKIRAQVLAPQRCAQCGKTPLEDEVKLVVDHKVPQEWDGGDEIENLQPLCEDCNGGKKAWFATYDAHAEEIRTAINHEEVHRRIGELLKAFEGEWVYTELIGIVASAQAYQEDYQKRLRELRTLGWVIPHQKRHNEGARVRTYYKCVSWEPWPDGPIITEIRRREKANKAAKAAAKTEGQTG</sequence>
<dbReference type="KEGG" id="noy:EXE57_16805"/>
<dbReference type="Proteomes" id="UP000294894">
    <property type="component" value="Chromosome"/>
</dbReference>
<dbReference type="EMBL" id="CP038267">
    <property type="protein sequence ID" value="QBR93749.1"/>
    <property type="molecule type" value="Genomic_DNA"/>
</dbReference>
<dbReference type="Pfam" id="PF01844">
    <property type="entry name" value="HNH"/>
    <property type="match status" value="1"/>
</dbReference>
<gene>
    <name evidence="2" type="ORF">EXE57_16805</name>
</gene>
<proteinExistence type="predicted"/>
<evidence type="ECO:0000313" key="2">
    <source>
        <dbReference type="EMBL" id="QBR93749.1"/>
    </source>
</evidence>
<name>A0A4P7GP38_9ACTN</name>
<dbReference type="AlphaFoldDB" id="A0A4P7GP38"/>
<accession>A0A4P7GP38</accession>
<dbReference type="GO" id="GO:0008270">
    <property type="term" value="F:zinc ion binding"/>
    <property type="evidence" value="ECO:0007669"/>
    <property type="project" value="InterPro"/>
</dbReference>
<dbReference type="RefSeq" id="WP_135079479.1">
    <property type="nucleotide sequence ID" value="NZ_CP038267.1"/>
</dbReference>
<dbReference type="Gene3D" id="1.10.30.50">
    <property type="match status" value="1"/>
</dbReference>
<dbReference type="OrthoDB" id="4833339at2"/>
<dbReference type="GO" id="GO:0003676">
    <property type="term" value="F:nucleic acid binding"/>
    <property type="evidence" value="ECO:0007669"/>
    <property type="project" value="InterPro"/>
</dbReference>
<keyword evidence="3" id="KW-1185">Reference proteome</keyword>
<evidence type="ECO:0000259" key="1">
    <source>
        <dbReference type="SMART" id="SM00507"/>
    </source>
</evidence>
<evidence type="ECO:0000313" key="3">
    <source>
        <dbReference type="Proteomes" id="UP000294894"/>
    </source>
</evidence>
<dbReference type="GO" id="GO:0004519">
    <property type="term" value="F:endonuclease activity"/>
    <property type="evidence" value="ECO:0007669"/>
    <property type="project" value="UniProtKB-KW"/>
</dbReference>
<reference evidence="2 3" key="1">
    <citation type="submission" date="2019-03" db="EMBL/GenBank/DDBJ databases">
        <title>Three New Species of Nocardioides, Nocardioides euryhalodurans sp. nov., Nocardioides seonyuensis sp. nov. and Nocardioides eburneoflavus sp. nov., Iolated from Soil.</title>
        <authorList>
            <person name="Roh S.G."/>
            <person name="Lee C."/>
            <person name="Kim M.-K."/>
            <person name="Kim S.B."/>
        </authorList>
    </citation>
    <scope>NUCLEOTIDE SEQUENCE [LARGE SCALE GENOMIC DNA]</scope>
    <source>
        <strain evidence="2 3">MMS17-SY117</strain>
    </source>
</reference>
<organism evidence="2 3">
    <name type="scientific">Nocardioides euryhalodurans</name>
    <dbReference type="NCBI Taxonomy" id="2518370"/>
    <lineage>
        <taxon>Bacteria</taxon>
        <taxon>Bacillati</taxon>
        <taxon>Actinomycetota</taxon>
        <taxon>Actinomycetes</taxon>
        <taxon>Propionibacteriales</taxon>
        <taxon>Nocardioidaceae</taxon>
        <taxon>Nocardioides</taxon>
    </lineage>
</organism>
<dbReference type="InterPro" id="IPR002711">
    <property type="entry name" value="HNH"/>
</dbReference>
<keyword evidence="2" id="KW-0255">Endonuclease</keyword>
<protein>
    <submittedName>
        <fullName evidence="2">HNH endonuclease</fullName>
    </submittedName>
</protein>